<dbReference type="InterPro" id="IPR021969">
    <property type="entry name" value="DUF3579"/>
</dbReference>
<name>A0A975SLE3_9RHOO</name>
<dbReference type="Pfam" id="PF12112">
    <property type="entry name" value="DUF3579"/>
    <property type="match status" value="1"/>
</dbReference>
<dbReference type="RefSeq" id="WP_216128919.1">
    <property type="nucleotide sequence ID" value="NZ_CP064782.1"/>
</dbReference>
<gene>
    <name evidence="1" type="ORF">Azoinq_11565</name>
</gene>
<protein>
    <submittedName>
        <fullName evidence="1">DUF3579 domain-containing protein</fullName>
    </submittedName>
</protein>
<evidence type="ECO:0000313" key="1">
    <source>
        <dbReference type="EMBL" id="QWT48486.1"/>
    </source>
</evidence>
<evidence type="ECO:0000313" key="2">
    <source>
        <dbReference type="Proteomes" id="UP000683428"/>
    </source>
</evidence>
<keyword evidence="2" id="KW-1185">Reference proteome</keyword>
<proteinExistence type="predicted"/>
<accession>A0A975SLE3</accession>
<dbReference type="KEGG" id="aiq:Azoinq_11565"/>
<reference evidence="1" key="1">
    <citation type="submission" date="2020-11" db="EMBL/GenBank/DDBJ databases">
        <title>Azospira inquinata sp. nov.</title>
        <authorList>
            <person name="Moe W.M."/>
            <person name="Mikes M.C."/>
        </authorList>
    </citation>
    <scope>NUCLEOTIDE SEQUENCE</scope>
    <source>
        <strain evidence="1">Azo-3</strain>
    </source>
</reference>
<dbReference type="Proteomes" id="UP000683428">
    <property type="component" value="Chromosome"/>
</dbReference>
<sequence>MTDQSAQNFIIVGLTQQGKKFRPSDWAERLCGVMSAFGAEKRMKYSPYVSPCTCQGVKAVFVDGQLNQLEPRAYNFMRNFAADNELQIEEGAGRPQD</sequence>
<dbReference type="AlphaFoldDB" id="A0A975SLE3"/>
<organism evidence="1 2">
    <name type="scientific">Azospira inquinata</name>
    <dbReference type="NCBI Taxonomy" id="2785627"/>
    <lineage>
        <taxon>Bacteria</taxon>
        <taxon>Pseudomonadati</taxon>
        <taxon>Pseudomonadota</taxon>
        <taxon>Betaproteobacteria</taxon>
        <taxon>Rhodocyclales</taxon>
        <taxon>Rhodocyclaceae</taxon>
        <taxon>Azospira</taxon>
    </lineage>
</organism>
<dbReference type="EMBL" id="CP064782">
    <property type="protein sequence ID" value="QWT48486.1"/>
    <property type="molecule type" value="Genomic_DNA"/>
</dbReference>